<feature type="domain" description="TPM" evidence="3">
    <location>
        <begin position="32"/>
        <end position="158"/>
    </location>
</feature>
<dbReference type="PANTHER" id="PTHR30373">
    <property type="entry name" value="UPF0603 PROTEIN YGCG"/>
    <property type="match status" value="1"/>
</dbReference>
<evidence type="ECO:0000259" key="3">
    <source>
        <dbReference type="Pfam" id="PF04536"/>
    </source>
</evidence>
<keyword evidence="5" id="KW-1185">Reference proteome</keyword>
<feature type="compositionally biased region" description="Gly residues" evidence="1">
    <location>
        <begin position="269"/>
        <end position="285"/>
    </location>
</feature>
<name>A0ABS6AGB2_9RHOB</name>
<evidence type="ECO:0000313" key="4">
    <source>
        <dbReference type="EMBL" id="MBU3029261.1"/>
    </source>
</evidence>
<evidence type="ECO:0000256" key="1">
    <source>
        <dbReference type="SAM" id="MobiDB-lite"/>
    </source>
</evidence>
<comment type="caution">
    <text evidence="4">The sequence shown here is derived from an EMBL/GenBank/DDBJ whole genome shotgun (WGS) entry which is preliminary data.</text>
</comment>
<dbReference type="PANTHER" id="PTHR30373:SF2">
    <property type="entry name" value="UPF0603 PROTEIN YGCG"/>
    <property type="match status" value="1"/>
</dbReference>
<dbReference type="Proteomes" id="UP001166191">
    <property type="component" value="Unassembled WGS sequence"/>
</dbReference>
<keyword evidence="2" id="KW-0732">Signal</keyword>
<feature type="signal peptide" evidence="2">
    <location>
        <begin position="1"/>
        <end position="21"/>
    </location>
</feature>
<sequence length="285" mass="30922">MIRAAIGAALIWLALALPPRAQDLPEWQHTSINDFAGLLGGEDTRLLDQALIALHDETGIEGTVVTLPDRARHGGRDGLEPFATPLFNDWGVGDARRNDGFMVLVLRDDREARIELGAGYPATADVIAQEIMDEAILPRFRSDRMSEGLRDGTLAVIDRIARPTAEGRPLQAPSRRLVDQILPLAMLGAFGFILVRIGRDILARIRHAHRPCPVCGGRGLTEEVEPLSATDAAGKPVPRQSVWTRCPRCGWSRHSIRDTPAARSRSRRGGFGGGRSSGGGASGRW</sequence>
<feature type="chain" id="PRO_5045600146" evidence="2">
    <location>
        <begin position="22"/>
        <end position="285"/>
    </location>
</feature>
<dbReference type="InterPro" id="IPR007621">
    <property type="entry name" value="TPM_dom"/>
</dbReference>
<proteinExistence type="predicted"/>
<organism evidence="4 5">
    <name type="scientific">Paracoccus marinaquae</name>
    <dbReference type="NCBI Taxonomy" id="2841926"/>
    <lineage>
        <taxon>Bacteria</taxon>
        <taxon>Pseudomonadati</taxon>
        <taxon>Pseudomonadota</taxon>
        <taxon>Alphaproteobacteria</taxon>
        <taxon>Rhodobacterales</taxon>
        <taxon>Paracoccaceae</taxon>
        <taxon>Paracoccus</taxon>
    </lineage>
</organism>
<dbReference type="Pfam" id="PF04536">
    <property type="entry name" value="TPM_phosphatase"/>
    <property type="match status" value="1"/>
</dbReference>
<reference evidence="4" key="1">
    <citation type="submission" date="2021-06" db="EMBL/GenBank/DDBJ databases">
        <title>Paracoccus bacterium XHP0099 sp. nov., isolated from the surface waters of the Yellow Sea.</title>
        <authorList>
            <person name="Xue H."/>
            <person name="Zhang D."/>
        </authorList>
    </citation>
    <scope>NUCLEOTIDE SEQUENCE</scope>
    <source>
        <strain evidence="4">XHP0099</strain>
    </source>
</reference>
<evidence type="ECO:0000313" key="5">
    <source>
        <dbReference type="Proteomes" id="UP001166191"/>
    </source>
</evidence>
<dbReference type="RefSeq" id="WP_216031958.1">
    <property type="nucleotide sequence ID" value="NZ_JAHKNG010000004.1"/>
</dbReference>
<feature type="region of interest" description="Disordered" evidence="1">
    <location>
        <begin position="257"/>
        <end position="285"/>
    </location>
</feature>
<protein>
    <submittedName>
        <fullName evidence="4">TPM domain-containing protein</fullName>
    </submittedName>
</protein>
<gene>
    <name evidence="4" type="ORF">KNW02_03880</name>
</gene>
<dbReference type="EMBL" id="JAHKNG010000004">
    <property type="protein sequence ID" value="MBU3029261.1"/>
    <property type="molecule type" value="Genomic_DNA"/>
</dbReference>
<evidence type="ECO:0000256" key="2">
    <source>
        <dbReference type="SAM" id="SignalP"/>
    </source>
</evidence>
<accession>A0ABS6AGB2</accession>